<evidence type="ECO:0008006" key="3">
    <source>
        <dbReference type="Google" id="ProtNLM"/>
    </source>
</evidence>
<name>A0A0B3SDH9_9RHOB</name>
<protein>
    <recommendedName>
        <fullName evidence="3">DUF2783 domain-containing protein</fullName>
    </recommendedName>
</protein>
<dbReference type="STRING" id="561184.SAMN05216376_107123"/>
<organism evidence="1 2">
    <name type="scientific">Mameliella alba</name>
    <dbReference type="NCBI Taxonomy" id="561184"/>
    <lineage>
        <taxon>Bacteria</taxon>
        <taxon>Pseudomonadati</taxon>
        <taxon>Pseudomonadota</taxon>
        <taxon>Alphaproteobacteria</taxon>
        <taxon>Rhodobacterales</taxon>
        <taxon>Roseobacteraceae</taxon>
        <taxon>Mameliella</taxon>
    </lineage>
</organism>
<gene>
    <name evidence="1" type="ORF">OA50_00626</name>
</gene>
<evidence type="ECO:0000313" key="1">
    <source>
        <dbReference type="EMBL" id="KHQ54791.1"/>
    </source>
</evidence>
<accession>A0A225PXI6</accession>
<keyword evidence="2" id="KW-1185">Reference proteome</keyword>
<dbReference type="Proteomes" id="UP000030960">
    <property type="component" value="Unassembled WGS sequence"/>
</dbReference>
<proteinExistence type="predicted"/>
<dbReference type="AlphaFoldDB" id="A0A0B3SDH9"/>
<dbReference type="EMBL" id="JSUQ01000002">
    <property type="protein sequence ID" value="KHQ54791.1"/>
    <property type="molecule type" value="Genomic_DNA"/>
</dbReference>
<accession>A0A0B3SDH9</accession>
<evidence type="ECO:0000313" key="2">
    <source>
        <dbReference type="Proteomes" id="UP000030960"/>
    </source>
</evidence>
<sequence>MTQAELERVYEAMAVAIDDVGPDQGEVFLAKLALALAEDLGRTERVLEVIAECRSGLERRD</sequence>
<comment type="caution">
    <text evidence="1">The sequence shown here is derived from an EMBL/GenBank/DDBJ whole genome shotgun (WGS) entry which is preliminary data.</text>
</comment>
<dbReference type="GeneID" id="66500626"/>
<reference evidence="1 2" key="1">
    <citation type="submission" date="2014-10" db="EMBL/GenBank/DDBJ databases">
        <title>Genome sequence of Ponticoccus sp. strain UMTAT08 isolated from clonal culture of toxic dinoflagellate Alexandrium tamiyavanichii.</title>
        <authorList>
            <person name="Gan H.Y."/>
            <person name="Muhd D.-D."/>
            <person name="Mohd Noor M.E."/>
            <person name="Yeong Y.S."/>
            <person name="Usup G."/>
        </authorList>
    </citation>
    <scope>NUCLEOTIDE SEQUENCE [LARGE SCALE GENOMIC DNA]</scope>
    <source>
        <strain evidence="1 2">UMTAT08</strain>
    </source>
</reference>
<dbReference type="RefSeq" id="WP_043137189.1">
    <property type="nucleotide sequence ID" value="NZ_BMGQ01000006.1"/>
</dbReference>